<accession>A0ABT1EGX6</accession>
<feature type="transmembrane region" description="Helical" evidence="1">
    <location>
        <begin position="100"/>
        <end position="119"/>
    </location>
</feature>
<evidence type="ECO:0000313" key="3">
    <source>
        <dbReference type="EMBL" id="MCP1109961.1"/>
    </source>
</evidence>
<proteinExistence type="predicted"/>
<evidence type="ECO:0000259" key="2">
    <source>
        <dbReference type="Pfam" id="PF02698"/>
    </source>
</evidence>
<feature type="domain" description="DUF218" evidence="2">
    <location>
        <begin position="167"/>
        <end position="317"/>
    </location>
</feature>
<keyword evidence="1" id="KW-0472">Membrane</keyword>
<dbReference type="CDD" id="cd06259">
    <property type="entry name" value="YdcF-like"/>
    <property type="match status" value="1"/>
</dbReference>
<organism evidence="3 4">
    <name type="scientific">Ohessyouella blattaphilus</name>
    <dbReference type="NCBI Taxonomy" id="2949333"/>
    <lineage>
        <taxon>Bacteria</taxon>
        <taxon>Bacillati</taxon>
        <taxon>Bacillota</taxon>
        <taxon>Clostridia</taxon>
        <taxon>Lachnospirales</taxon>
        <taxon>Lachnospiraceae</taxon>
        <taxon>Ohessyouella</taxon>
    </lineage>
</organism>
<evidence type="ECO:0000313" key="4">
    <source>
        <dbReference type="Proteomes" id="UP001523565"/>
    </source>
</evidence>
<dbReference type="InterPro" id="IPR014729">
    <property type="entry name" value="Rossmann-like_a/b/a_fold"/>
</dbReference>
<reference evidence="3 4" key="1">
    <citation type="journal article" date="2022" name="Genome Biol. Evol.">
        <title>Host diet, physiology and behaviors set the stage for Lachnospiraceae cladogenesis.</title>
        <authorList>
            <person name="Vera-Ponce De Leon A."/>
            <person name="Schneider M."/>
            <person name="Jahnes B.C."/>
            <person name="Sadowski V."/>
            <person name="Camuy-Velez L.A."/>
            <person name="Duan J."/>
            <person name="Sabree Z.L."/>
        </authorList>
    </citation>
    <scope>NUCLEOTIDE SEQUENCE [LARGE SCALE GENOMIC DNA]</scope>
    <source>
        <strain evidence="3 4">PAL227</strain>
    </source>
</reference>
<dbReference type="Gene3D" id="3.40.50.620">
    <property type="entry name" value="HUPs"/>
    <property type="match status" value="1"/>
</dbReference>
<keyword evidence="1" id="KW-1133">Transmembrane helix</keyword>
<dbReference type="PANTHER" id="PTHR30336">
    <property type="entry name" value="INNER MEMBRANE PROTEIN, PROBABLE PERMEASE"/>
    <property type="match status" value="1"/>
</dbReference>
<dbReference type="Proteomes" id="UP001523565">
    <property type="component" value="Unassembled WGS sequence"/>
</dbReference>
<sequence>MINVLFLALSVLAVLTFLLSYCRQPAKLINGSLFILMMGTLGATLMLYAWQTQNQIILAILGAILLTIGMIFIFGSIILILACFVNFIVLIKREGFRKSYLLVLALGIFALVANILGYLQERSVFTKNADIFIAYANTLVLYGLFVSLNFLVSSFLCGLYHPRHNKDYIIVLGAGLIDGVRVSKLLANRLDKAIAFYDKQRTKNRKPPKLLLSGGKGGDEILSEAFAMQTYALEKGIPIEDTILEENSTTTYENMLFSKKIIQTRSNDQKCKVIYSTNNFHLLRAGIFARQVGLNAPGISAKTAAYYYPNALIREFIATLFINKKRHFIATGLLFILSLATYLINRYLTT</sequence>
<feature type="transmembrane region" description="Helical" evidence="1">
    <location>
        <begin position="328"/>
        <end position="348"/>
    </location>
</feature>
<keyword evidence="1" id="KW-0812">Transmembrane</keyword>
<feature type="transmembrane region" description="Helical" evidence="1">
    <location>
        <begin position="32"/>
        <end position="50"/>
    </location>
</feature>
<feature type="transmembrane region" description="Helical" evidence="1">
    <location>
        <begin position="131"/>
        <end position="156"/>
    </location>
</feature>
<dbReference type="RefSeq" id="WP_262068840.1">
    <property type="nucleotide sequence ID" value="NZ_JAMXOC010000007.1"/>
</dbReference>
<name>A0ABT1EGX6_9FIRM</name>
<protein>
    <submittedName>
        <fullName evidence="3">YdcF family protein</fullName>
    </submittedName>
</protein>
<gene>
    <name evidence="3" type="ORF">NK118_06830</name>
</gene>
<dbReference type="Pfam" id="PF02698">
    <property type="entry name" value="DUF218"/>
    <property type="match status" value="1"/>
</dbReference>
<dbReference type="InterPro" id="IPR051599">
    <property type="entry name" value="Cell_Envelope_Assoc"/>
</dbReference>
<keyword evidence="4" id="KW-1185">Reference proteome</keyword>
<dbReference type="PANTHER" id="PTHR30336:SF18">
    <property type="entry name" value="MEMBRANE PROTEIN"/>
    <property type="match status" value="1"/>
</dbReference>
<dbReference type="EMBL" id="JAMZFV010000007">
    <property type="protein sequence ID" value="MCP1109961.1"/>
    <property type="molecule type" value="Genomic_DNA"/>
</dbReference>
<comment type="caution">
    <text evidence="3">The sequence shown here is derived from an EMBL/GenBank/DDBJ whole genome shotgun (WGS) entry which is preliminary data.</text>
</comment>
<evidence type="ECO:0000256" key="1">
    <source>
        <dbReference type="SAM" id="Phobius"/>
    </source>
</evidence>
<dbReference type="InterPro" id="IPR003848">
    <property type="entry name" value="DUF218"/>
</dbReference>
<feature type="transmembrane region" description="Helical" evidence="1">
    <location>
        <begin position="57"/>
        <end position="88"/>
    </location>
</feature>